<accession>A0ACC1LB22</accession>
<evidence type="ECO:0000313" key="1">
    <source>
        <dbReference type="EMBL" id="KAJ2804771.1"/>
    </source>
</evidence>
<proteinExistence type="predicted"/>
<feature type="non-terminal residue" evidence="1">
    <location>
        <position position="1"/>
    </location>
</feature>
<gene>
    <name evidence="1" type="ORF">H4S07_004158</name>
</gene>
<reference evidence="1" key="1">
    <citation type="submission" date="2022-07" db="EMBL/GenBank/DDBJ databases">
        <title>Phylogenomic reconstructions and comparative analyses of Kickxellomycotina fungi.</title>
        <authorList>
            <person name="Reynolds N.K."/>
            <person name="Stajich J.E."/>
            <person name="Barry K."/>
            <person name="Grigoriev I.V."/>
            <person name="Crous P."/>
            <person name="Smith M.E."/>
        </authorList>
    </citation>
    <scope>NUCLEOTIDE SEQUENCE</scope>
    <source>
        <strain evidence="1">CBS 102833</strain>
    </source>
</reference>
<keyword evidence="2" id="KW-1185">Reference proteome</keyword>
<organism evidence="1 2">
    <name type="scientific">Coemansia furcata</name>
    <dbReference type="NCBI Taxonomy" id="417177"/>
    <lineage>
        <taxon>Eukaryota</taxon>
        <taxon>Fungi</taxon>
        <taxon>Fungi incertae sedis</taxon>
        <taxon>Zoopagomycota</taxon>
        <taxon>Kickxellomycotina</taxon>
        <taxon>Kickxellomycetes</taxon>
        <taxon>Kickxellales</taxon>
        <taxon>Kickxellaceae</taxon>
        <taxon>Coemansia</taxon>
    </lineage>
</organism>
<name>A0ACC1LB22_9FUNG</name>
<dbReference type="Proteomes" id="UP001140096">
    <property type="component" value="Unassembled WGS sequence"/>
</dbReference>
<dbReference type="EMBL" id="JANBUP010001586">
    <property type="protein sequence ID" value="KAJ2804771.1"/>
    <property type="molecule type" value="Genomic_DNA"/>
</dbReference>
<comment type="caution">
    <text evidence="1">The sequence shown here is derived from an EMBL/GenBank/DDBJ whole genome shotgun (WGS) entry which is preliminary data.</text>
</comment>
<evidence type="ECO:0000313" key="2">
    <source>
        <dbReference type="Proteomes" id="UP001140096"/>
    </source>
</evidence>
<protein>
    <submittedName>
        <fullName evidence="1">Uncharacterized protein</fullName>
    </submittedName>
</protein>
<sequence>QIHGNSQFFPFHRRFVQDWESVGQQYSGSFVQPYWDEMRDYRVPASSQVLTSNWLGGNGQGSNWCVANGNQGGWTMSFPNNHCFSRNFGNNGNPTSWYSPEYIQSFIQRDTTMAQFRPDIEYSLHGVVHINIGGDMLQGYSPNDWIFMLHHANLDRIWWQWQQNNHLWTMDGPNYDNSATTISTNIAYYNQPISTVMQLGYGNMCYQYASNPIRRRALGSGIENALVNSLPKDVLSTWFPELSKKPSVINARPPPALATATPGPSAGSGMPYPAKLTQQWIQMHKYNQAAVDKVETDARNFVNAMNKAGYKSPV</sequence>